<evidence type="ECO:0000313" key="2">
    <source>
        <dbReference type="Proteomes" id="UP000663823"/>
    </source>
</evidence>
<gene>
    <name evidence="1" type="ORF">OTI717_LOCUS37646</name>
</gene>
<proteinExistence type="predicted"/>
<dbReference type="AlphaFoldDB" id="A0A819ZW90"/>
<organism evidence="1 2">
    <name type="scientific">Rotaria sordida</name>
    <dbReference type="NCBI Taxonomy" id="392033"/>
    <lineage>
        <taxon>Eukaryota</taxon>
        <taxon>Metazoa</taxon>
        <taxon>Spiralia</taxon>
        <taxon>Gnathifera</taxon>
        <taxon>Rotifera</taxon>
        <taxon>Eurotatoria</taxon>
        <taxon>Bdelloidea</taxon>
        <taxon>Philodinida</taxon>
        <taxon>Philodinidae</taxon>
        <taxon>Rotaria</taxon>
    </lineage>
</organism>
<accession>A0A819ZW90</accession>
<reference evidence="1" key="1">
    <citation type="submission" date="2021-02" db="EMBL/GenBank/DDBJ databases">
        <authorList>
            <person name="Nowell W R."/>
        </authorList>
    </citation>
    <scope>NUCLEOTIDE SEQUENCE</scope>
</reference>
<evidence type="ECO:0000313" key="1">
    <source>
        <dbReference type="EMBL" id="CAF4180285.1"/>
    </source>
</evidence>
<protein>
    <submittedName>
        <fullName evidence="1">Uncharacterized protein</fullName>
    </submittedName>
</protein>
<comment type="caution">
    <text evidence="1">The sequence shown here is derived from an EMBL/GenBank/DDBJ whole genome shotgun (WGS) entry which is preliminary data.</text>
</comment>
<sequence length="79" mass="9459">MLNLEKLDLYLRVDLNRGFIDSNELKNIINHMSQLNKFVFNIRSTIHLHNEIELPSNEDIQNTFKDFKDDQIISCIDYF</sequence>
<name>A0A819ZW90_9BILA</name>
<dbReference type="EMBL" id="CAJOAX010018325">
    <property type="protein sequence ID" value="CAF4180285.1"/>
    <property type="molecule type" value="Genomic_DNA"/>
</dbReference>
<dbReference type="Proteomes" id="UP000663823">
    <property type="component" value="Unassembled WGS sequence"/>
</dbReference>